<proteinExistence type="predicted"/>
<dbReference type="EMBL" id="MH078572">
    <property type="protein sequence ID" value="AVP40345.1"/>
    <property type="molecule type" value="Genomic_DNA"/>
</dbReference>
<dbReference type="KEGG" id="vg:54990093"/>
<reference evidence="1 2" key="1">
    <citation type="submission" date="2018-03" db="EMBL/GenBank/DDBJ databases">
        <title>Isolation, the biological characteristics and genomics of two new strains of lysate Staphylococcus aureus phage.</title>
        <authorList>
            <person name="Jin X."/>
            <person name="Zhang C."/>
        </authorList>
    </citation>
    <scope>NUCLEOTIDE SEQUENCE [LARGE SCALE GENOMIC DNA]</scope>
</reference>
<evidence type="ECO:0000313" key="2">
    <source>
        <dbReference type="Proteomes" id="UP000241797"/>
    </source>
</evidence>
<sequence length="73" mass="8620">MDKHIQSILGDLRLLHMYTTDEDTFIVTVLDVISEFQEYSDKEIVCTSDDEFAKFLRERVHKEILLGNRNEKS</sequence>
<protein>
    <submittedName>
        <fullName evidence="1">Uncharacterized protein</fullName>
    </submittedName>
</protein>
<evidence type="ECO:0000313" key="1">
    <source>
        <dbReference type="EMBL" id="AVP40345.1"/>
    </source>
</evidence>
<dbReference type="GeneID" id="54990093"/>
<keyword evidence="2" id="KW-1185">Reference proteome</keyword>
<organism evidence="1 2">
    <name type="scientific">Staphylococcus phage phiSA_BS1</name>
    <dbReference type="NCBI Taxonomy" id="2126734"/>
    <lineage>
        <taxon>Viruses</taxon>
        <taxon>Duplodnaviria</taxon>
        <taxon>Heunggongvirae</taxon>
        <taxon>Uroviricota</taxon>
        <taxon>Caudoviricetes</taxon>
        <taxon>Herelleviridae</taxon>
        <taxon>Twortvirinae</taxon>
        <taxon>Baoshanvirus</taxon>
        <taxon>Baoshanvirus BS1</taxon>
    </lineage>
</organism>
<name>A0A2P1MXR3_9CAUD</name>
<dbReference type="RefSeq" id="YP_009799604.1">
    <property type="nucleotide sequence ID" value="NC_047945.1"/>
</dbReference>
<dbReference type="Proteomes" id="UP000241797">
    <property type="component" value="Segment"/>
</dbReference>
<accession>A0A2P1MXR3</accession>